<evidence type="ECO:0000313" key="2">
    <source>
        <dbReference type="Proteomes" id="UP000254332"/>
    </source>
</evidence>
<evidence type="ECO:0000313" key="1">
    <source>
        <dbReference type="EMBL" id="SUG27677.1"/>
    </source>
</evidence>
<proteinExistence type="predicted"/>
<keyword evidence="1" id="KW-0808">Transferase</keyword>
<name>A0A379SE48_SALER</name>
<dbReference type="GO" id="GO:0008168">
    <property type="term" value="F:methyltransferase activity"/>
    <property type="evidence" value="ECO:0007669"/>
    <property type="project" value="UniProtKB-KW"/>
</dbReference>
<sequence>MNNGDVRILIGSTSKMVLVQTSSVAWSPYTIWIVHGGREILNKDMVVAFDRATFFEQDKENFELEICCYATERTYDARMWQTIEVKARGIEQFRNGFTDRSRY</sequence>
<dbReference type="GO" id="GO:0032259">
    <property type="term" value="P:methylation"/>
    <property type="evidence" value="ECO:0007669"/>
    <property type="project" value="UniProtKB-KW"/>
</dbReference>
<dbReference type="Proteomes" id="UP000254332">
    <property type="component" value="Unassembled WGS sequence"/>
</dbReference>
<protein>
    <submittedName>
        <fullName evidence="1">DNA methylase</fullName>
    </submittedName>
</protein>
<accession>A0A379SE48</accession>
<dbReference type="AlphaFoldDB" id="A0A379SE48"/>
<reference evidence="1 2" key="1">
    <citation type="submission" date="2018-06" db="EMBL/GenBank/DDBJ databases">
        <authorList>
            <consortium name="Pathogen Informatics"/>
            <person name="Doyle S."/>
        </authorList>
    </citation>
    <scope>NUCLEOTIDE SEQUENCE [LARGE SCALE GENOMIC DNA]</scope>
    <source>
        <strain evidence="1 2">NCTC10718</strain>
    </source>
</reference>
<keyword evidence="1" id="KW-0489">Methyltransferase</keyword>
<organism evidence="1 2">
    <name type="scientific">Salmonella enterica</name>
    <name type="common">Salmonella choleraesuis</name>
    <dbReference type="NCBI Taxonomy" id="28901"/>
    <lineage>
        <taxon>Bacteria</taxon>
        <taxon>Pseudomonadati</taxon>
        <taxon>Pseudomonadota</taxon>
        <taxon>Gammaproteobacteria</taxon>
        <taxon>Enterobacterales</taxon>
        <taxon>Enterobacteriaceae</taxon>
        <taxon>Salmonella</taxon>
    </lineage>
</organism>
<dbReference type="EMBL" id="UGWQ01000003">
    <property type="protein sequence ID" value="SUG27677.1"/>
    <property type="molecule type" value="Genomic_DNA"/>
</dbReference>
<gene>
    <name evidence="1" type="ORF">NCTC10718_05003</name>
</gene>